<evidence type="ECO:0000313" key="1">
    <source>
        <dbReference type="EMBL" id="KKN76167.1"/>
    </source>
</evidence>
<proteinExistence type="predicted"/>
<dbReference type="AlphaFoldDB" id="A0A0F9TMK0"/>
<comment type="caution">
    <text evidence="1">The sequence shown here is derived from an EMBL/GenBank/DDBJ whole genome shotgun (WGS) entry which is preliminary data.</text>
</comment>
<reference evidence="1" key="1">
    <citation type="journal article" date="2015" name="Nature">
        <title>Complex archaea that bridge the gap between prokaryotes and eukaryotes.</title>
        <authorList>
            <person name="Spang A."/>
            <person name="Saw J.H."/>
            <person name="Jorgensen S.L."/>
            <person name="Zaremba-Niedzwiedzka K."/>
            <person name="Martijn J."/>
            <person name="Lind A.E."/>
            <person name="van Eijk R."/>
            <person name="Schleper C."/>
            <person name="Guy L."/>
            <person name="Ettema T.J."/>
        </authorList>
    </citation>
    <scope>NUCLEOTIDE SEQUENCE</scope>
</reference>
<accession>A0A0F9TMK0</accession>
<organism evidence="1">
    <name type="scientific">marine sediment metagenome</name>
    <dbReference type="NCBI Taxonomy" id="412755"/>
    <lineage>
        <taxon>unclassified sequences</taxon>
        <taxon>metagenomes</taxon>
        <taxon>ecological metagenomes</taxon>
    </lineage>
</organism>
<name>A0A0F9TMK0_9ZZZZ</name>
<gene>
    <name evidence="1" type="ORF">LCGC14_0373620</name>
</gene>
<sequence>MEIKLTSTRLGGDFRGRSVFLCAPALRRKIDLPKGVQAIYAVFTKASPNEDSFTIHEPKMGGDWSCSGKNTQRSRIKEWGGQLSWRTEKVLARQYEQGYRYVNFDYEVPE</sequence>
<protein>
    <submittedName>
        <fullName evidence="1">Uncharacterized protein</fullName>
    </submittedName>
</protein>
<dbReference type="EMBL" id="LAZR01000299">
    <property type="protein sequence ID" value="KKN76167.1"/>
    <property type="molecule type" value="Genomic_DNA"/>
</dbReference>